<dbReference type="EMBL" id="JAFNEN010000309">
    <property type="protein sequence ID" value="KAG8186214.1"/>
    <property type="molecule type" value="Genomic_DNA"/>
</dbReference>
<accession>A0AAV6UPX1</accession>
<comment type="caution">
    <text evidence="2">The sequence shown here is derived from an EMBL/GenBank/DDBJ whole genome shotgun (WGS) entry which is preliminary data.</text>
</comment>
<sequence>MFHDVMHSPKQHCHYHANLQQTAIAHQTLYVRSRGTLDELSLEFLLLVSTSFTVVPLDAGGVRLGNVRLFQARRRRTLTIKTGSPADA</sequence>
<protein>
    <submittedName>
        <fullName evidence="2">Uncharacterized protein</fullName>
    </submittedName>
</protein>
<keyword evidence="1" id="KW-0472">Membrane</keyword>
<evidence type="ECO:0000313" key="2">
    <source>
        <dbReference type="EMBL" id="KAG8186214.1"/>
    </source>
</evidence>
<proteinExistence type="predicted"/>
<dbReference type="AlphaFoldDB" id="A0AAV6UPX1"/>
<dbReference type="Proteomes" id="UP000827092">
    <property type="component" value="Unassembled WGS sequence"/>
</dbReference>
<keyword evidence="1" id="KW-0812">Transmembrane</keyword>
<organism evidence="2 3">
    <name type="scientific">Oedothorax gibbosus</name>
    <dbReference type="NCBI Taxonomy" id="931172"/>
    <lineage>
        <taxon>Eukaryota</taxon>
        <taxon>Metazoa</taxon>
        <taxon>Ecdysozoa</taxon>
        <taxon>Arthropoda</taxon>
        <taxon>Chelicerata</taxon>
        <taxon>Arachnida</taxon>
        <taxon>Araneae</taxon>
        <taxon>Araneomorphae</taxon>
        <taxon>Entelegynae</taxon>
        <taxon>Araneoidea</taxon>
        <taxon>Linyphiidae</taxon>
        <taxon>Erigoninae</taxon>
        <taxon>Oedothorax</taxon>
    </lineage>
</organism>
<evidence type="ECO:0000256" key="1">
    <source>
        <dbReference type="SAM" id="Phobius"/>
    </source>
</evidence>
<keyword evidence="1" id="KW-1133">Transmembrane helix</keyword>
<name>A0AAV6UPX1_9ARAC</name>
<feature type="transmembrane region" description="Helical" evidence="1">
    <location>
        <begin position="44"/>
        <end position="66"/>
    </location>
</feature>
<keyword evidence="3" id="KW-1185">Reference proteome</keyword>
<gene>
    <name evidence="2" type="ORF">JTE90_008742</name>
</gene>
<reference evidence="2 3" key="1">
    <citation type="journal article" date="2022" name="Nat. Ecol. Evol.">
        <title>A masculinizing supergene underlies an exaggerated male reproductive morph in a spider.</title>
        <authorList>
            <person name="Hendrickx F."/>
            <person name="De Corte Z."/>
            <person name="Sonet G."/>
            <person name="Van Belleghem S.M."/>
            <person name="Kostlbacher S."/>
            <person name="Vangestel C."/>
        </authorList>
    </citation>
    <scope>NUCLEOTIDE SEQUENCE [LARGE SCALE GENOMIC DNA]</scope>
    <source>
        <strain evidence="2">W744_W776</strain>
    </source>
</reference>
<evidence type="ECO:0000313" key="3">
    <source>
        <dbReference type="Proteomes" id="UP000827092"/>
    </source>
</evidence>